<keyword evidence="7" id="KW-0156">Chromatin regulator</keyword>
<dbReference type="GO" id="GO:0005694">
    <property type="term" value="C:chromosome"/>
    <property type="evidence" value="ECO:0007669"/>
    <property type="project" value="UniProtKB-SubCell"/>
</dbReference>
<evidence type="ECO:0000256" key="10">
    <source>
        <dbReference type="ARBA" id="ARBA00023163"/>
    </source>
</evidence>
<keyword evidence="11" id="KW-0539">Nucleus</keyword>
<evidence type="ECO:0000256" key="11">
    <source>
        <dbReference type="ARBA" id="ARBA00023242"/>
    </source>
</evidence>
<feature type="region of interest" description="Disordered" evidence="13">
    <location>
        <begin position="694"/>
        <end position="722"/>
    </location>
</feature>
<keyword evidence="10" id="KW-0804">Transcription</keyword>
<dbReference type="FunFam" id="6.10.140.2220:FF:000002">
    <property type="entry name" value="Protein kinase C-binding protein 1 isoform C"/>
    <property type="match status" value="1"/>
</dbReference>
<dbReference type="PROSITE" id="PS50865">
    <property type="entry name" value="ZF_MYND_2"/>
    <property type="match status" value="1"/>
</dbReference>
<feature type="region of interest" description="Disordered" evidence="13">
    <location>
        <begin position="16"/>
        <end position="35"/>
    </location>
</feature>
<evidence type="ECO:0000256" key="1">
    <source>
        <dbReference type="ARBA" id="ARBA00004123"/>
    </source>
</evidence>
<feature type="region of interest" description="Disordered" evidence="13">
    <location>
        <begin position="799"/>
        <end position="818"/>
    </location>
</feature>
<dbReference type="InterPro" id="IPR057053">
    <property type="entry name" value="MYND_ZMYND11_ZMYD8"/>
</dbReference>
<dbReference type="CDD" id="cd20160">
    <property type="entry name" value="PWWP_PRKCBP1"/>
    <property type="match status" value="1"/>
</dbReference>
<protein>
    <submittedName>
        <fullName evidence="16">Uncharacterized protein</fullName>
    </submittedName>
</protein>
<proteinExistence type="predicted"/>
<dbReference type="PROSITE" id="PS01360">
    <property type="entry name" value="ZF_MYND_1"/>
    <property type="match status" value="1"/>
</dbReference>
<dbReference type="GO" id="GO:0008270">
    <property type="term" value="F:zinc ion binding"/>
    <property type="evidence" value="ECO:0007669"/>
    <property type="project" value="UniProtKB-KW"/>
</dbReference>
<reference evidence="16" key="2">
    <citation type="submission" date="2022-10" db="EMBL/GenBank/DDBJ databases">
        <authorList>
            <consortium name="ENA_rothamsted_submissions"/>
            <consortium name="culmorum"/>
            <person name="King R."/>
        </authorList>
    </citation>
    <scope>NUCLEOTIDE SEQUENCE</scope>
</reference>
<evidence type="ECO:0000256" key="8">
    <source>
        <dbReference type="ARBA" id="ARBA00023015"/>
    </source>
</evidence>
<sequence length="1355" mass="153868">MDSAKGDISQKIAFEDCSNQNKKNNEQNEVNDKMNRKEIAQIQNTSLDNGLDPIGIELISASLEQNSNMMSSDTITDMKDNNILKHSNEANLRLKTTELSFDESNVSHPRERMSREMRNLQKSTQDSKVLSNYLNHFDSPRIRNRKTKESNSLANDTEIINDNVSLMIEKEIPLKSGITENDDSDSTTVVRDEIGKKRRRSISRSRTSRTSQRSKSVAVRPKSLSRLLSDEMALTSDKEENQDEDEIDDLTNTIVMNNVKPIENRALNPPPKPGWDSFCFKCHLDNAVLSLACRNCKCSLHRHCARLLLTPIPKNPDDFICADCIEIEKIQQSSLNKYNHPKIDMYTLKEMLITILEKIRNTYPDRECYENEIHFKSAKESNQPLIVTQISLKTIEDRIMNNYYKVSEAFLHDIKQLEHNWTIIDKNKMKSLKNILKFVVTEINEMEACVYCYSNSFVISNWFTIPCKRPHLLIWAKLKGYPYWPAKVMSIDNQKFYADVRFFGAHDRAWVPTAHCLIFSEKDPNKIARASVPNNNRGASKTQKGIADAIKEKDEYIQNIRDKYGFRYANSRELLNAAVFQMQLENQLPNLRKESANVEKFENDINQKEKLTLKIVKTSDGTQTIEQKNPKNNQERDKHILYRVLSRNEDGYESSDQSRVKTIILKRNVQGDSEKAISKRLNVENSDEYEINLSLPEQNDTTARRKSLRDESKQKKEIKTVNSRSITPDTQLKRKTKIADIDGDNELLQELLPERPSKKIRKHFSNEMPLIVSADSHNIPSGTHEIHLLCERSISVSKPNSNNHSFHRSKSVDKESKKASNIVRRLSVNSTINRSICEPTIINSNIPVKSHLQLEKSVLQADDNLSLNLKNEPLSDNEIVEREQVTINDIAKLVSEGNNVRKTILISTSDNSNDSFPSKSRARKSFPNSLAITSNRSVDSSLQAPPVRNTNAMVCIPEVFSFNGINSSEKSQSLSNDLDETNGSYAIQRKSAVSLHTYQVNDLPSLIPKPSGVFTSEGNTFCQESGAVSTLFSENAHRMTDYFKSLLIDTISAISSGVSDAQNVLLKLELEKTKQQLHNFKNENQLKFDKLKKEHADEIRILKMSHDEKIQIIQQNSDQDKIKLIAEIRQQCEIEKQRAVESTKREIKRVTWCSNCTKEARFYCCWNTSYCGPSCQKVHWQTHQKYCTNRNSSTVENSVQNSNNCIRQNANSFDTITSVSSLTNSQCIPVSISLPTANLFKNSSLQLTLPSSTLGNCKQIETSCTIKSPAQQTFFQTLTTPTCGIRQHKIPPAVSSTEIKANSSALSFEQSLASNLVVKAIPQNDSSSFRLISTPKNIVVNTTLSSGSSSESLKK</sequence>
<dbReference type="Pfam" id="PF23460">
    <property type="entry name" value="ZMYND8_CC"/>
    <property type="match status" value="1"/>
</dbReference>
<keyword evidence="4" id="KW-0479">Metal-binding</keyword>
<reference evidence="16" key="1">
    <citation type="submission" date="2022-01" db="EMBL/GenBank/DDBJ databases">
        <authorList>
            <person name="King R."/>
        </authorList>
    </citation>
    <scope>NUCLEOTIDE SEQUENCE</scope>
</reference>
<feature type="compositionally biased region" description="Basic and acidic residues" evidence="13">
    <location>
        <begin position="708"/>
        <end position="719"/>
    </location>
</feature>
<keyword evidence="6" id="KW-0862">Zinc</keyword>
<dbReference type="InterPro" id="IPR056987">
    <property type="entry name" value="ZMYND8_CC"/>
</dbReference>
<gene>
    <name evidence="16" type="ORF">CHIRRI_LOCUS6874</name>
</gene>
<evidence type="ECO:0000256" key="7">
    <source>
        <dbReference type="ARBA" id="ARBA00022853"/>
    </source>
</evidence>
<dbReference type="InterPro" id="IPR036427">
    <property type="entry name" value="Bromodomain-like_sf"/>
</dbReference>
<dbReference type="SUPFAM" id="SSF57903">
    <property type="entry name" value="FYVE/PHD zinc finger"/>
    <property type="match status" value="1"/>
</dbReference>
<feature type="compositionally biased region" description="Basic residues" evidence="13">
    <location>
        <begin position="196"/>
        <end position="207"/>
    </location>
</feature>
<evidence type="ECO:0000313" key="16">
    <source>
        <dbReference type="EMBL" id="CAG9803979.1"/>
    </source>
</evidence>
<keyword evidence="8" id="KW-0805">Transcription regulation</keyword>
<evidence type="ECO:0000259" key="15">
    <source>
        <dbReference type="PROSITE" id="PS50865"/>
    </source>
</evidence>
<feature type="domain" description="PWWP" evidence="14">
    <location>
        <begin position="470"/>
        <end position="522"/>
    </location>
</feature>
<dbReference type="Pfam" id="PF24324">
    <property type="entry name" value="MYND_ZMYND11_ZMYD8"/>
    <property type="match status" value="1"/>
</dbReference>
<dbReference type="OrthoDB" id="7791001at2759"/>
<evidence type="ECO:0000256" key="12">
    <source>
        <dbReference type="PROSITE-ProRule" id="PRU00134"/>
    </source>
</evidence>
<dbReference type="InterPro" id="IPR011011">
    <property type="entry name" value="Znf_FYVE_PHD"/>
</dbReference>
<dbReference type="InterPro" id="IPR002893">
    <property type="entry name" value="Znf_MYND"/>
</dbReference>
<dbReference type="Pfam" id="PF00855">
    <property type="entry name" value="PWWP"/>
    <property type="match status" value="1"/>
</dbReference>
<keyword evidence="5 12" id="KW-0863">Zinc-finger</keyword>
<evidence type="ECO:0000256" key="4">
    <source>
        <dbReference type="ARBA" id="ARBA00022723"/>
    </source>
</evidence>
<evidence type="ECO:0000256" key="13">
    <source>
        <dbReference type="SAM" id="MobiDB-lite"/>
    </source>
</evidence>
<comment type="subcellular location">
    <subcellularLocation>
        <location evidence="2">Chromosome</location>
    </subcellularLocation>
    <subcellularLocation>
        <location evidence="1">Nucleus</location>
    </subcellularLocation>
</comment>
<dbReference type="PANTHER" id="PTHR46453:SF5">
    <property type="entry name" value="PROTEIN KINASE C-BINDING PROTEIN 1 ISOFORM X1"/>
    <property type="match status" value="1"/>
</dbReference>
<evidence type="ECO:0000256" key="6">
    <source>
        <dbReference type="ARBA" id="ARBA00022833"/>
    </source>
</evidence>
<keyword evidence="17" id="KW-1185">Reference proteome</keyword>
<dbReference type="Gene3D" id="6.10.140.2220">
    <property type="match status" value="1"/>
</dbReference>
<dbReference type="PANTHER" id="PTHR46453">
    <property type="entry name" value="PROTEIN KINASE C-BINDING PROTEIN 1"/>
    <property type="match status" value="1"/>
</dbReference>
<dbReference type="Gene3D" id="2.30.30.140">
    <property type="match status" value="1"/>
</dbReference>
<dbReference type="PROSITE" id="PS50812">
    <property type="entry name" value="PWWP"/>
    <property type="match status" value="1"/>
</dbReference>
<evidence type="ECO:0000256" key="3">
    <source>
        <dbReference type="ARBA" id="ARBA00022454"/>
    </source>
</evidence>
<dbReference type="SUPFAM" id="SSF63748">
    <property type="entry name" value="Tudor/PWWP/MBT"/>
    <property type="match status" value="1"/>
</dbReference>
<dbReference type="SMART" id="SM00293">
    <property type="entry name" value="PWWP"/>
    <property type="match status" value="1"/>
</dbReference>
<feature type="compositionally biased region" description="Basic and acidic residues" evidence="13">
    <location>
        <begin position="23"/>
        <end position="35"/>
    </location>
</feature>
<dbReference type="GO" id="GO:0140006">
    <property type="term" value="F:histone H3 reader activity"/>
    <property type="evidence" value="ECO:0007669"/>
    <property type="project" value="UniProtKB-ARBA"/>
</dbReference>
<evidence type="ECO:0000256" key="9">
    <source>
        <dbReference type="ARBA" id="ARBA00023117"/>
    </source>
</evidence>
<accession>A0A9N9WSC0</accession>
<dbReference type="Proteomes" id="UP001153620">
    <property type="component" value="Chromosome 2"/>
</dbReference>
<dbReference type="GO" id="GO:0005737">
    <property type="term" value="C:cytoplasm"/>
    <property type="evidence" value="ECO:0007669"/>
    <property type="project" value="TreeGrafter"/>
</dbReference>
<dbReference type="Gene3D" id="1.20.920.10">
    <property type="entry name" value="Bromodomain-like"/>
    <property type="match status" value="1"/>
</dbReference>
<dbReference type="EMBL" id="OU895878">
    <property type="protein sequence ID" value="CAG9803979.1"/>
    <property type="molecule type" value="Genomic_DNA"/>
</dbReference>
<evidence type="ECO:0000256" key="5">
    <source>
        <dbReference type="ARBA" id="ARBA00022771"/>
    </source>
</evidence>
<dbReference type="GO" id="GO:0003714">
    <property type="term" value="F:transcription corepressor activity"/>
    <property type="evidence" value="ECO:0007669"/>
    <property type="project" value="TreeGrafter"/>
</dbReference>
<keyword evidence="9" id="KW-0103">Bromodomain</keyword>
<dbReference type="GO" id="GO:0005634">
    <property type="term" value="C:nucleus"/>
    <property type="evidence" value="ECO:0007669"/>
    <property type="project" value="UniProtKB-SubCell"/>
</dbReference>
<feature type="region of interest" description="Disordered" evidence="13">
    <location>
        <begin position="177"/>
        <end position="222"/>
    </location>
</feature>
<evidence type="ECO:0000313" key="17">
    <source>
        <dbReference type="Proteomes" id="UP001153620"/>
    </source>
</evidence>
<evidence type="ECO:0000256" key="2">
    <source>
        <dbReference type="ARBA" id="ARBA00004286"/>
    </source>
</evidence>
<keyword evidence="3" id="KW-0158">Chromosome</keyword>
<organism evidence="16 17">
    <name type="scientific">Chironomus riparius</name>
    <dbReference type="NCBI Taxonomy" id="315576"/>
    <lineage>
        <taxon>Eukaryota</taxon>
        <taxon>Metazoa</taxon>
        <taxon>Ecdysozoa</taxon>
        <taxon>Arthropoda</taxon>
        <taxon>Hexapoda</taxon>
        <taxon>Insecta</taxon>
        <taxon>Pterygota</taxon>
        <taxon>Neoptera</taxon>
        <taxon>Endopterygota</taxon>
        <taxon>Diptera</taxon>
        <taxon>Nematocera</taxon>
        <taxon>Chironomoidea</taxon>
        <taxon>Chironomidae</taxon>
        <taxon>Chironominae</taxon>
        <taxon>Chironomus</taxon>
    </lineage>
</organism>
<dbReference type="InterPro" id="IPR000313">
    <property type="entry name" value="PWWP_dom"/>
</dbReference>
<feature type="domain" description="MYND-type" evidence="15">
    <location>
        <begin position="1153"/>
        <end position="1187"/>
    </location>
</feature>
<evidence type="ECO:0000259" key="14">
    <source>
        <dbReference type="PROSITE" id="PS50812"/>
    </source>
</evidence>
<name>A0A9N9WSC0_9DIPT</name>
<dbReference type="SUPFAM" id="SSF144232">
    <property type="entry name" value="HIT/MYND zinc finger-like"/>
    <property type="match status" value="1"/>
</dbReference>